<evidence type="ECO:0000313" key="2">
    <source>
        <dbReference type="Proteomes" id="UP001196413"/>
    </source>
</evidence>
<organism evidence="1 2">
    <name type="scientific">Parelaphostrongylus tenuis</name>
    <name type="common">Meningeal worm</name>
    <dbReference type="NCBI Taxonomy" id="148309"/>
    <lineage>
        <taxon>Eukaryota</taxon>
        <taxon>Metazoa</taxon>
        <taxon>Ecdysozoa</taxon>
        <taxon>Nematoda</taxon>
        <taxon>Chromadorea</taxon>
        <taxon>Rhabditida</taxon>
        <taxon>Rhabditina</taxon>
        <taxon>Rhabditomorpha</taxon>
        <taxon>Strongyloidea</taxon>
        <taxon>Metastrongylidae</taxon>
        <taxon>Parelaphostrongylus</taxon>
    </lineage>
</organism>
<proteinExistence type="predicted"/>
<keyword evidence="2" id="KW-1185">Reference proteome</keyword>
<dbReference type="EMBL" id="JAHQIW010004455">
    <property type="protein sequence ID" value="KAJ1362495.1"/>
    <property type="molecule type" value="Genomic_DNA"/>
</dbReference>
<accession>A0AAD5MPP7</accession>
<reference evidence="1" key="1">
    <citation type="submission" date="2021-06" db="EMBL/GenBank/DDBJ databases">
        <title>Parelaphostrongylus tenuis whole genome reference sequence.</title>
        <authorList>
            <person name="Garwood T.J."/>
            <person name="Larsen P.A."/>
            <person name="Fountain-Jones N.M."/>
            <person name="Garbe J.R."/>
            <person name="Macchietto M.G."/>
            <person name="Kania S.A."/>
            <person name="Gerhold R.W."/>
            <person name="Richards J.E."/>
            <person name="Wolf T.M."/>
        </authorList>
    </citation>
    <scope>NUCLEOTIDE SEQUENCE</scope>
    <source>
        <strain evidence="1">MNPRO001-30</strain>
        <tissue evidence="1">Meninges</tissue>
    </source>
</reference>
<dbReference type="Proteomes" id="UP001196413">
    <property type="component" value="Unassembled WGS sequence"/>
</dbReference>
<evidence type="ECO:0000313" key="1">
    <source>
        <dbReference type="EMBL" id="KAJ1362495.1"/>
    </source>
</evidence>
<comment type="caution">
    <text evidence="1">The sequence shown here is derived from an EMBL/GenBank/DDBJ whole genome shotgun (WGS) entry which is preliminary data.</text>
</comment>
<sequence length="68" mass="7611">MTRHHNLLPGSQHFLPKCDASSSLRLYSTRADLPGNQVVNGPIMRKIFVARPTDVKILQVYSGELTFS</sequence>
<gene>
    <name evidence="1" type="ORF">KIN20_022062</name>
</gene>
<protein>
    <submittedName>
        <fullName evidence="1">Uncharacterized protein</fullName>
    </submittedName>
</protein>
<name>A0AAD5MPP7_PARTN</name>
<dbReference type="AlphaFoldDB" id="A0AAD5MPP7"/>